<protein>
    <submittedName>
        <fullName evidence="1">Uncharacterized protein</fullName>
    </submittedName>
</protein>
<keyword evidence="2" id="KW-1185">Reference proteome</keyword>
<accession>A0A7J7L6L7</accession>
<gene>
    <name evidence="1" type="ORF">GIB67_001435</name>
</gene>
<sequence length="201" mass="23015">MQGKRRRVEPLGNSGEKVIEGRSTLIDDLKVVKERARLAILQGKEDTSQMVKLDVSRARKDHALMCNREFAEQFDRMKEANENSEDQYVKVYFRLEKLNQAVFDLTRQVKEKNFGIKKGLEDLTEAAERAGNLQRQVDALVIKGDVVSLSGRIRELESDVSQIQGHVQKGNTNLRECQHKLDAAPIREKVLEGEIRELRIC</sequence>
<dbReference type="Gene3D" id="1.20.5.340">
    <property type="match status" value="1"/>
</dbReference>
<evidence type="ECO:0000313" key="2">
    <source>
        <dbReference type="Proteomes" id="UP000541444"/>
    </source>
</evidence>
<dbReference type="EMBL" id="JACGCM010002602">
    <property type="protein sequence ID" value="KAF6138285.1"/>
    <property type="molecule type" value="Genomic_DNA"/>
</dbReference>
<proteinExistence type="predicted"/>
<comment type="caution">
    <text evidence="1">The sequence shown here is derived from an EMBL/GenBank/DDBJ whole genome shotgun (WGS) entry which is preliminary data.</text>
</comment>
<organism evidence="1 2">
    <name type="scientific">Kingdonia uniflora</name>
    <dbReference type="NCBI Taxonomy" id="39325"/>
    <lineage>
        <taxon>Eukaryota</taxon>
        <taxon>Viridiplantae</taxon>
        <taxon>Streptophyta</taxon>
        <taxon>Embryophyta</taxon>
        <taxon>Tracheophyta</taxon>
        <taxon>Spermatophyta</taxon>
        <taxon>Magnoliopsida</taxon>
        <taxon>Ranunculales</taxon>
        <taxon>Circaeasteraceae</taxon>
        <taxon>Kingdonia</taxon>
    </lineage>
</organism>
<name>A0A7J7L6L7_9MAGN</name>
<evidence type="ECO:0000313" key="1">
    <source>
        <dbReference type="EMBL" id="KAF6138285.1"/>
    </source>
</evidence>
<reference evidence="1 2" key="1">
    <citation type="journal article" date="2020" name="IScience">
        <title>Genome Sequencing of the Endangered Kingdonia uniflora (Circaeasteraceae, Ranunculales) Reveals Potential Mechanisms of Evolutionary Specialization.</title>
        <authorList>
            <person name="Sun Y."/>
            <person name="Deng T."/>
            <person name="Zhang A."/>
            <person name="Moore M.J."/>
            <person name="Landis J.B."/>
            <person name="Lin N."/>
            <person name="Zhang H."/>
            <person name="Zhang X."/>
            <person name="Huang J."/>
            <person name="Zhang X."/>
            <person name="Sun H."/>
            <person name="Wang H."/>
        </authorList>
    </citation>
    <scope>NUCLEOTIDE SEQUENCE [LARGE SCALE GENOMIC DNA]</scope>
    <source>
        <strain evidence="1">TB1705</strain>
        <tissue evidence="1">Leaf</tissue>
    </source>
</reference>
<dbReference type="AlphaFoldDB" id="A0A7J7L6L7"/>
<dbReference type="Proteomes" id="UP000541444">
    <property type="component" value="Unassembled WGS sequence"/>
</dbReference>